<dbReference type="EMBL" id="JAOVZO020000021">
    <property type="protein sequence ID" value="MDC8015871.1"/>
    <property type="molecule type" value="Genomic_DNA"/>
</dbReference>
<accession>A0A9X3YT08</accession>
<dbReference type="RefSeq" id="WP_263543967.1">
    <property type="nucleotide sequence ID" value="NZ_JAOVZO020000021.1"/>
</dbReference>
<sequence>MGQVAASRIGLEFAFGPNKGLEMPTASEKVLAKLCSRSFLSLWSYPSPYQDKGFAQRGEGKELCDLLVVFGNDVIIFSDKSCAYPDTGKEDLDWKRWWKRAVAESVKQISGAERWLRQHPGRVFADSRCSKRLDVEIPDHASIRIHRVVVALNARKRCQRFFGGGSGSLMVCGSAHDGDAPHQQFRIDGAPLNAPFVHVLDDVALHVLMSERDTIGDFIEYLARKEEAMSLTQVLATGEEDLLAHYLTTLDANGKYTFIPPSAGRPDGILVDESNYKFFRGLPQYRSAKAANKISYLWDETIEYFTEIWRDGNVVGGASRLDTERALRSMALARRAERRALGEMVSQLVTYQAGEVMTACRTLLDKDALAYAGVALAQPASAPDDEYRNVRAEVMLAYARSLKIRLPNIEQALVLGFHAPHRGHVSEALLLVDFEDWNEEIERQTRGDMERFGWTATGEKRTAHEFPLPVTREQARRQRQMARQAEKRKKSP</sequence>
<name>A0A9X3YT08_9GAMM</name>
<organism evidence="2 3">
    <name type="scientific">Tahibacter soli</name>
    <dbReference type="NCBI Taxonomy" id="2983605"/>
    <lineage>
        <taxon>Bacteria</taxon>
        <taxon>Pseudomonadati</taxon>
        <taxon>Pseudomonadota</taxon>
        <taxon>Gammaproteobacteria</taxon>
        <taxon>Lysobacterales</taxon>
        <taxon>Rhodanobacteraceae</taxon>
        <taxon>Tahibacter</taxon>
    </lineage>
</organism>
<gene>
    <name evidence="2" type="ORF">OD750_025390</name>
</gene>
<feature type="region of interest" description="Disordered" evidence="1">
    <location>
        <begin position="456"/>
        <end position="492"/>
    </location>
</feature>
<keyword evidence="3" id="KW-1185">Reference proteome</keyword>
<protein>
    <submittedName>
        <fullName evidence="2">Uncharacterized protein</fullName>
    </submittedName>
</protein>
<evidence type="ECO:0000313" key="3">
    <source>
        <dbReference type="Proteomes" id="UP001139971"/>
    </source>
</evidence>
<comment type="caution">
    <text evidence="2">The sequence shown here is derived from an EMBL/GenBank/DDBJ whole genome shotgun (WGS) entry which is preliminary data.</text>
</comment>
<evidence type="ECO:0000256" key="1">
    <source>
        <dbReference type="SAM" id="MobiDB-lite"/>
    </source>
</evidence>
<dbReference type="Proteomes" id="UP001139971">
    <property type="component" value="Unassembled WGS sequence"/>
</dbReference>
<dbReference type="AlphaFoldDB" id="A0A9X3YT08"/>
<reference evidence="2" key="1">
    <citation type="submission" date="2023-02" db="EMBL/GenBank/DDBJ databases">
        <title>Tahibacter soli sp. nov. isolated from soil.</title>
        <authorList>
            <person name="Baek J.H."/>
            <person name="Lee J.K."/>
            <person name="Choi D.G."/>
            <person name="Jeon C.O."/>
        </authorList>
    </citation>
    <scope>NUCLEOTIDE SEQUENCE</scope>
    <source>
        <strain evidence="2">BL</strain>
    </source>
</reference>
<proteinExistence type="predicted"/>
<evidence type="ECO:0000313" key="2">
    <source>
        <dbReference type="EMBL" id="MDC8015871.1"/>
    </source>
</evidence>